<organism evidence="1 2">
    <name type="scientific">Streptomyces tateyamensis</name>
    <dbReference type="NCBI Taxonomy" id="565073"/>
    <lineage>
        <taxon>Bacteria</taxon>
        <taxon>Bacillati</taxon>
        <taxon>Actinomycetota</taxon>
        <taxon>Actinomycetes</taxon>
        <taxon>Kitasatosporales</taxon>
        <taxon>Streptomycetaceae</taxon>
        <taxon>Streptomyces</taxon>
    </lineage>
</organism>
<keyword evidence="2" id="KW-1185">Reference proteome</keyword>
<evidence type="ECO:0000313" key="2">
    <source>
        <dbReference type="Proteomes" id="UP000248039"/>
    </source>
</evidence>
<evidence type="ECO:0000313" key="1">
    <source>
        <dbReference type="EMBL" id="PYC67363.1"/>
    </source>
</evidence>
<reference evidence="1 2" key="1">
    <citation type="submission" date="2018-03" db="EMBL/GenBank/DDBJ databases">
        <title>Bioinformatic expansion and discovery of thiopeptide antibiotics.</title>
        <authorList>
            <person name="Schwalen C.J."/>
            <person name="Hudson G.A."/>
            <person name="Mitchell D.A."/>
        </authorList>
    </citation>
    <scope>NUCLEOTIDE SEQUENCE [LARGE SCALE GENOMIC DNA]</scope>
    <source>
        <strain evidence="1 2">ATCC 21389</strain>
    </source>
</reference>
<dbReference type="EMBL" id="PYBW01000154">
    <property type="protein sequence ID" value="PYC67363.1"/>
    <property type="molecule type" value="Genomic_DNA"/>
</dbReference>
<proteinExistence type="predicted"/>
<sequence>MYQYSSRRQSLMTLRTYRLTAAGHRIELSRETVRLGEPYTPPISGEWPACGCCRCVVAEEGGSPF</sequence>
<comment type="caution">
    <text evidence="1">The sequence shown here is derived from an EMBL/GenBank/DDBJ whole genome shotgun (WGS) entry which is preliminary data.</text>
</comment>
<accession>A0A2V4MXS0</accession>
<dbReference type="Proteomes" id="UP000248039">
    <property type="component" value="Unassembled WGS sequence"/>
</dbReference>
<gene>
    <name evidence="1" type="ORF">C7C46_30420</name>
</gene>
<dbReference type="AlphaFoldDB" id="A0A2V4MXS0"/>
<name>A0A2V4MXS0_9ACTN</name>
<protein>
    <submittedName>
        <fullName evidence="1">Uncharacterized protein</fullName>
    </submittedName>
</protein>